<feature type="region of interest" description="Disordered" evidence="1">
    <location>
        <begin position="1"/>
        <end position="63"/>
    </location>
</feature>
<dbReference type="Proteomes" id="UP000177622">
    <property type="component" value="Unassembled WGS sequence"/>
</dbReference>
<protein>
    <submittedName>
        <fullName evidence="2">Uncharacterized protein</fullName>
    </submittedName>
</protein>
<evidence type="ECO:0000313" key="3">
    <source>
        <dbReference type="Proteomes" id="UP000177622"/>
    </source>
</evidence>
<dbReference type="RefSeq" id="XP_022486474.1">
    <property type="nucleotide sequence ID" value="XM_022633885.1"/>
</dbReference>
<dbReference type="STRING" id="1835702.A0A1F5LDM5"/>
<dbReference type="EMBL" id="LXJU01000015">
    <property type="protein sequence ID" value="OGE51029.1"/>
    <property type="molecule type" value="Genomic_DNA"/>
</dbReference>
<comment type="caution">
    <text evidence="2">The sequence shown here is derived from an EMBL/GenBank/DDBJ whole genome shotgun (WGS) entry which is preliminary data.</text>
</comment>
<feature type="compositionally biased region" description="Basic and acidic residues" evidence="1">
    <location>
        <begin position="33"/>
        <end position="48"/>
    </location>
</feature>
<name>A0A1F5LDM5_PENAI</name>
<evidence type="ECO:0000256" key="1">
    <source>
        <dbReference type="SAM" id="MobiDB-lite"/>
    </source>
</evidence>
<dbReference type="AlphaFoldDB" id="A0A1F5LDM5"/>
<sequence>MPPRKKIKITPKPNPNPTYSGPQPRLYEWNGADFKDGKLKPKDEETHTQYKHKGREVPKSRIQKRAPFSGPQLFADLNTSYVPAATATTAPNPPARPAKQAWPAGARPITDIAKVPPGWNYDEPDLDPEDWAAQITRCNERIVEAIMPDIFRWKLKELTRSQESRKEMVKEAGAQGITDINVLKRLCTLKRTLKNLQGDKDEYKLISTVKAIITAYENKTLDWYDGLVTYWSHGTQLSQPRTFIAEEHQEIGNHYKGYEGFWVEGVFGHGPTNTLFCNHFETQQSSNRNSFCHYMDLHLRVPNVQIAGHPITFIDDTGSDMMVIYDADKRLLERLGGRRLLCLGMAQAAQADGHWADFLVVSVEVTIYCKSPARNNQGHLIRDPNGGYQYVTERMTSWDTIQCSVRPGGAGVDDVPRLLGPWLRHKLYTASAPDGQNLMHVMDNYSGFGNHVPNVDTSLAIQQGLIVNMNQVPDPFIPPPPYR</sequence>
<evidence type="ECO:0000313" key="2">
    <source>
        <dbReference type="EMBL" id="OGE51029.1"/>
    </source>
</evidence>
<gene>
    <name evidence="2" type="ORF">PENARI_c015G10291</name>
</gene>
<proteinExistence type="predicted"/>
<organism evidence="2 3">
    <name type="scientific">Penicillium arizonense</name>
    <dbReference type="NCBI Taxonomy" id="1835702"/>
    <lineage>
        <taxon>Eukaryota</taxon>
        <taxon>Fungi</taxon>
        <taxon>Dikarya</taxon>
        <taxon>Ascomycota</taxon>
        <taxon>Pezizomycotina</taxon>
        <taxon>Eurotiomycetes</taxon>
        <taxon>Eurotiomycetidae</taxon>
        <taxon>Eurotiales</taxon>
        <taxon>Aspergillaceae</taxon>
        <taxon>Penicillium</taxon>
    </lineage>
</organism>
<keyword evidence="3" id="KW-1185">Reference proteome</keyword>
<accession>A0A1F5LDM5</accession>
<dbReference type="GeneID" id="34578619"/>
<reference evidence="2 3" key="1">
    <citation type="journal article" date="2016" name="Sci. Rep.">
        <title>Penicillium arizonense, a new, genome sequenced fungal species, reveals a high chemical diversity in secreted metabolites.</title>
        <authorList>
            <person name="Grijseels S."/>
            <person name="Nielsen J.C."/>
            <person name="Randelovic M."/>
            <person name="Nielsen J."/>
            <person name="Nielsen K.F."/>
            <person name="Workman M."/>
            <person name="Frisvad J.C."/>
        </authorList>
    </citation>
    <scope>NUCLEOTIDE SEQUENCE [LARGE SCALE GENOMIC DNA]</scope>
    <source>
        <strain evidence="2 3">CBS 141311</strain>
    </source>
</reference>
<dbReference type="OrthoDB" id="4329446at2759"/>